<comment type="caution">
    <text evidence="5">The sequence shown here is derived from an EMBL/GenBank/DDBJ whole genome shotgun (WGS) entry which is preliminary data.</text>
</comment>
<evidence type="ECO:0000313" key="5">
    <source>
        <dbReference type="EMBL" id="MBS2100096.1"/>
    </source>
</evidence>
<evidence type="ECO:0000259" key="4">
    <source>
        <dbReference type="SMART" id="SM00764"/>
    </source>
</evidence>
<organism evidence="5 6">
    <name type="scientific">Carboxylicivirga linearis</name>
    <dbReference type="NCBI Taxonomy" id="1628157"/>
    <lineage>
        <taxon>Bacteria</taxon>
        <taxon>Pseudomonadati</taxon>
        <taxon>Bacteroidota</taxon>
        <taxon>Bacteroidia</taxon>
        <taxon>Marinilabiliales</taxon>
        <taxon>Marinilabiliaceae</taxon>
        <taxon>Carboxylicivirga</taxon>
    </lineage>
</organism>
<keyword evidence="3 5" id="KW-0436">Ligase</keyword>
<gene>
    <name evidence="5" type="primary">citC</name>
    <name evidence="5" type="ORF">KEM10_17545</name>
</gene>
<dbReference type="InterPro" id="IPR013166">
    <property type="entry name" value="Citrate_lyase_ligase_C"/>
</dbReference>
<dbReference type="EMBL" id="JAGUCO010000018">
    <property type="protein sequence ID" value="MBS2100096.1"/>
    <property type="molecule type" value="Genomic_DNA"/>
</dbReference>
<dbReference type="Gene3D" id="3.40.50.620">
    <property type="entry name" value="HUPs"/>
    <property type="match status" value="1"/>
</dbReference>
<protein>
    <recommendedName>
        <fullName evidence="3">[Citrate [pro-3S]-lyase] ligase</fullName>
        <ecNumber evidence="3">6.2.1.22</ecNumber>
    </recommendedName>
</protein>
<dbReference type="SUPFAM" id="SSF52374">
    <property type="entry name" value="Nucleotidylyl transferase"/>
    <property type="match status" value="1"/>
</dbReference>
<dbReference type="InterPro" id="IPR014729">
    <property type="entry name" value="Rossmann-like_a/b/a_fold"/>
</dbReference>
<comment type="function">
    <text evidence="3">Acetylation of prosthetic group (2-(5''-phosphoribosyl)-3'-dephosphocoenzyme-A) of the gamma subunit of citrate lyase.</text>
</comment>
<evidence type="ECO:0000256" key="1">
    <source>
        <dbReference type="ARBA" id="ARBA00022741"/>
    </source>
</evidence>
<proteinExistence type="predicted"/>
<comment type="catalytic activity">
    <reaction evidence="3">
        <text>holo-[citrate lyase ACP] + acetate + ATP = acetyl-[citrate lyase ACP] + AMP + diphosphate</text>
        <dbReference type="Rhea" id="RHEA:23788"/>
        <dbReference type="Rhea" id="RHEA-COMP:10158"/>
        <dbReference type="Rhea" id="RHEA-COMP:13710"/>
        <dbReference type="ChEBI" id="CHEBI:30089"/>
        <dbReference type="ChEBI" id="CHEBI:30616"/>
        <dbReference type="ChEBI" id="CHEBI:33019"/>
        <dbReference type="ChEBI" id="CHEBI:82683"/>
        <dbReference type="ChEBI" id="CHEBI:137976"/>
        <dbReference type="ChEBI" id="CHEBI:456215"/>
        <dbReference type="EC" id="6.2.1.22"/>
    </reaction>
</comment>
<dbReference type="NCBIfam" id="TIGR00124">
    <property type="entry name" value="cit_ly_ligase"/>
    <property type="match status" value="1"/>
</dbReference>
<dbReference type="PIRSF" id="PIRSF005751">
    <property type="entry name" value="Acet_citr_lig"/>
    <property type="match status" value="1"/>
</dbReference>
<dbReference type="GO" id="GO:0008771">
    <property type="term" value="F:[citrate (pro-3S)-lyase] ligase activity"/>
    <property type="evidence" value="ECO:0007669"/>
    <property type="project" value="UniProtKB-EC"/>
</dbReference>
<dbReference type="PANTHER" id="PTHR40599">
    <property type="entry name" value="[CITRATE [PRO-3S]-LYASE] LIGASE"/>
    <property type="match status" value="1"/>
</dbReference>
<reference evidence="5 6" key="1">
    <citation type="journal article" date="2015" name="Int. J. Syst. Evol. Microbiol.">
        <title>Carboxylicivirga linearis sp. nov., isolated from a sea cucumber culture pond.</title>
        <authorList>
            <person name="Wang F.Q."/>
            <person name="Zhou Y.X."/>
            <person name="Lin X.Z."/>
            <person name="Chen G.J."/>
            <person name="Du Z.J."/>
        </authorList>
    </citation>
    <scope>NUCLEOTIDE SEQUENCE [LARGE SCALE GENOMIC DNA]</scope>
    <source>
        <strain evidence="5 6">FB218</strain>
    </source>
</reference>
<evidence type="ECO:0000256" key="2">
    <source>
        <dbReference type="ARBA" id="ARBA00022840"/>
    </source>
</evidence>
<dbReference type="PANTHER" id="PTHR40599:SF1">
    <property type="entry name" value="[CITRATE [PRO-3S]-LYASE] LIGASE"/>
    <property type="match status" value="1"/>
</dbReference>
<dbReference type="InterPro" id="IPR005216">
    <property type="entry name" value="Citrate_lyase_ligase"/>
</dbReference>
<dbReference type="Pfam" id="PF08218">
    <property type="entry name" value="Citrate_ly_lig"/>
    <property type="match status" value="1"/>
</dbReference>
<evidence type="ECO:0000256" key="3">
    <source>
        <dbReference type="PIRNR" id="PIRNR005751"/>
    </source>
</evidence>
<dbReference type="Proteomes" id="UP000708576">
    <property type="component" value="Unassembled WGS sequence"/>
</dbReference>
<keyword evidence="6" id="KW-1185">Reference proteome</keyword>
<keyword evidence="1 3" id="KW-0547">Nucleotide-binding</keyword>
<dbReference type="RefSeq" id="WP_212217354.1">
    <property type="nucleotide sequence ID" value="NZ_JAGUCO010000018.1"/>
</dbReference>
<dbReference type="SMART" id="SM00764">
    <property type="entry name" value="Citrate_ly_lig"/>
    <property type="match status" value="1"/>
</dbReference>
<evidence type="ECO:0000313" key="6">
    <source>
        <dbReference type="Proteomes" id="UP000708576"/>
    </source>
</evidence>
<dbReference type="EC" id="6.2.1.22" evidence="3"/>
<accession>A0ABS5K0A5</accession>
<name>A0ABS5K0A5_9BACT</name>
<keyword evidence="2 3" id="KW-0067">ATP-binding</keyword>
<sequence>MLENSDFRIEEPDLSSKYDVDLIRRFLSPLGFNFDASAVDYSIILYNLNDDIVGVGSFQGKVLKYLAVAPHFRETGAFAHIATYLTERVMMEHQQAFVFTKPENISRFVGLGYHHIASAEPLIAVLEFGYSNITKYCEYLKSIKKLNILGRTAAIVMNCNPFTLGHQYLVEKAADENELVYLFVVEEDKSTFSFVDRWNMIQAGVQHLSNVIMVKGGEYMVSEATFPNYFLKNESQDLVTQKQAELDITIFCKYIAPVLNINTRYVGTECYCSTTEQYNNALKHLLPKYDIELYEVTRKSIQLNDCKEWVSASKVREALAKGDTNRMEQFLPETTIQYLQNGLQERVKEKLEVCQLRH</sequence>
<feature type="domain" description="Citrate lyase ligase C-terminal" evidence="4">
    <location>
        <begin position="152"/>
        <end position="339"/>
    </location>
</feature>